<proteinExistence type="predicted"/>
<sequence length="143" mass="16274">QANSTYSLKMASQSNISLNISLNIDSSEPENESNLEEQSLKIHDESLGVRWKADRPWCMRLMVLIYNEVKIQTLLAWCNTLGGAHSSLGETTLRHAAEAGLISRRQYELSHEKGDHVMMCRCRLYLAFSHLQLKNLKEAKTII</sequence>
<protein>
    <submittedName>
        <fullName evidence="1">Uncharacterized protein</fullName>
    </submittedName>
</protein>
<dbReference type="AlphaFoldDB" id="A0A1X7VHL4"/>
<accession>A0A1X7VHL4</accession>
<evidence type="ECO:0000313" key="1">
    <source>
        <dbReference type="EnsemblMetazoa" id="Aqu2.1.39805_001"/>
    </source>
</evidence>
<dbReference type="OrthoDB" id="121932at2759"/>
<dbReference type="PANTHER" id="PTHR36693:SF1">
    <property type="entry name" value="GH02722P"/>
    <property type="match status" value="1"/>
</dbReference>
<dbReference type="Pfam" id="PF16065">
    <property type="entry name" value="DUF4807"/>
    <property type="match status" value="1"/>
</dbReference>
<dbReference type="eggNOG" id="ENOG502S1K4">
    <property type="taxonomic scope" value="Eukaryota"/>
</dbReference>
<dbReference type="STRING" id="400682.A0A1X7VHL4"/>
<dbReference type="PANTHER" id="PTHR36693">
    <property type="entry name" value="GH02722P"/>
    <property type="match status" value="1"/>
</dbReference>
<organism evidence="1">
    <name type="scientific">Amphimedon queenslandica</name>
    <name type="common">Sponge</name>
    <dbReference type="NCBI Taxonomy" id="400682"/>
    <lineage>
        <taxon>Eukaryota</taxon>
        <taxon>Metazoa</taxon>
        <taxon>Porifera</taxon>
        <taxon>Demospongiae</taxon>
        <taxon>Heteroscleromorpha</taxon>
        <taxon>Haplosclerida</taxon>
        <taxon>Niphatidae</taxon>
        <taxon>Amphimedon</taxon>
    </lineage>
</organism>
<name>A0A1X7VHL4_AMPQE</name>
<dbReference type="InterPro" id="IPR032072">
    <property type="entry name" value="DUF4807"/>
</dbReference>
<dbReference type="EnsemblMetazoa" id="Aqu2.1.39805_001">
    <property type="protein sequence ID" value="Aqu2.1.39805_001"/>
    <property type="gene ID" value="Aqu2.1.39805"/>
</dbReference>
<dbReference type="InParanoid" id="A0A1X7VHL4"/>
<reference evidence="1" key="1">
    <citation type="submission" date="2017-05" db="UniProtKB">
        <authorList>
            <consortium name="EnsemblMetazoa"/>
        </authorList>
    </citation>
    <scope>IDENTIFICATION</scope>
</reference>